<dbReference type="EMBL" id="QPFP01000062">
    <property type="protein sequence ID" value="TEB24844.1"/>
    <property type="molecule type" value="Genomic_DNA"/>
</dbReference>
<evidence type="ECO:0000313" key="2">
    <source>
        <dbReference type="EMBL" id="TEB24844.1"/>
    </source>
</evidence>
<proteinExistence type="predicted"/>
<dbReference type="OrthoDB" id="2858160at2759"/>
<organism evidence="2 3">
    <name type="scientific">Coprinellus micaceus</name>
    <name type="common">Glistening ink-cap mushroom</name>
    <name type="synonym">Coprinus micaceus</name>
    <dbReference type="NCBI Taxonomy" id="71717"/>
    <lineage>
        <taxon>Eukaryota</taxon>
        <taxon>Fungi</taxon>
        <taxon>Dikarya</taxon>
        <taxon>Basidiomycota</taxon>
        <taxon>Agaricomycotina</taxon>
        <taxon>Agaricomycetes</taxon>
        <taxon>Agaricomycetidae</taxon>
        <taxon>Agaricales</taxon>
        <taxon>Agaricineae</taxon>
        <taxon>Psathyrellaceae</taxon>
        <taxon>Coprinellus</taxon>
    </lineage>
</organism>
<accession>A0A4Y7STB2</accession>
<feature type="compositionally biased region" description="Acidic residues" evidence="1">
    <location>
        <begin position="267"/>
        <end position="279"/>
    </location>
</feature>
<feature type="region of interest" description="Disordered" evidence="1">
    <location>
        <begin position="457"/>
        <end position="497"/>
    </location>
</feature>
<gene>
    <name evidence="2" type="ORF">FA13DRAFT_1817722</name>
</gene>
<feature type="region of interest" description="Disordered" evidence="1">
    <location>
        <begin position="264"/>
        <end position="285"/>
    </location>
</feature>
<sequence length="497" mass="55547">MKENIPRDILNSIVSEVAYGGGSDPQPSGQHDVRALCLVSKSCVPACQDVLFNTITLQSDKIVEGGEILGASNYTSRFSALIAGSPHIGTYVRSLTYRIMEWDASDISKPEVTFALEQLRNVVQLTLLVDEAPRDSRMFWSSTCFKMLNSDHFHRFPRHAHAVKAILELPTLQSLTLRGIEMPSSIMLKITGLECLELQRSCIIPLRGQEAEGPGRPIRLKTLKLDADASNFILAVILRTLWSPNRFGISFIYLEKLSIAVGPPVDGDNDQDEDSDEEEQRQPAYATSDVLRRTMALKELHLYDYFPVPSTLEYSTSPLQDLHRASRITLKKLSYNIRMSMGAEDTSIQDIYHSFLKNGATTALTNLDELDISIWIGGHVYALEVDARLREALGELDTVLNQGLASSLTKVRLAIALSTELAASWAVRELKDTVETRVYEMAFPQLRERARQGGLNFTLEAELDRSDTASSDEEEEDEEGLAEDESEEELTEDQDEE</sequence>
<comment type="caution">
    <text evidence="2">The sequence shown here is derived from an EMBL/GenBank/DDBJ whole genome shotgun (WGS) entry which is preliminary data.</text>
</comment>
<protein>
    <recommendedName>
        <fullName evidence="4">F-box domain-containing protein</fullName>
    </recommendedName>
</protein>
<feature type="compositionally biased region" description="Acidic residues" evidence="1">
    <location>
        <begin position="470"/>
        <end position="497"/>
    </location>
</feature>
<dbReference type="Proteomes" id="UP000298030">
    <property type="component" value="Unassembled WGS sequence"/>
</dbReference>
<evidence type="ECO:0000256" key="1">
    <source>
        <dbReference type="SAM" id="MobiDB-lite"/>
    </source>
</evidence>
<dbReference type="AlphaFoldDB" id="A0A4Y7STB2"/>
<keyword evidence="3" id="KW-1185">Reference proteome</keyword>
<evidence type="ECO:0000313" key="3">
    <source>
        <dbReference type="Proteomes" id="UP000298030"/>
    </source>
</evidence>
<evidence type="ECO:0008006" key="4">
    <source>
        <dbReference type="Google" id="ProtNLM"/>
    </source>
</evidence>
<reference evidence="2 3" key="1">
    <citation type="journal article" date="2019" name="Nat. Ecol. Evol.">
        <title>Megaphylogeny resolves global patterns of mushroom evolution.</title>
        <authorList>
            <person name="Varga T."/>
            <person name="Krizsan K."/>
            <person name="Foldi C."/>
            <person name="Dima B."/>
            <person name="Sanchez-Garcia M."/>
            <person name="Sanchez-Ramirez S."/>
            <person name="Szollosi G.J."/>
            <person name="Szarkandi J.G."/>
            <person name="Papp V."/>
            <person name="Albert L."/>
            <person name="Andreopoulos W."/>
            <person name="Angelini C."/>
            <person name="Antonin V."/>
            <person name="Barry K.W."/>
            <person name="Bougher N.L."/>
            <person name="Buchanan P."/>
            <person name="Buyck B."/>
            <person name="Bense V."/>
            <person name="Catcheside P."/>
            <person name="Chovatia M."/>
            <person name="Cooper J."/>
            <person name="Damon W."/>
            <person name="Desjardin D."/>
            <person name="Finy P."/>
            <person name="Geml J."/>
            <person name="Haridas S."/>
            <person name="Hughes K."/>
            <person name="Justo A."/>
            <person name="Karasinski D."/>
            <person name="Kautmanova I."/>
            <person name="Kiss B."/>
            <person name="Kocsube S."/>
            <person name="Kotiranta H."/>
            <person name="LaButti K.M."/>
            <person name="Lechner B.E."/>
            <person name="Liimatainen K."/>
            <person name="Lipzen A."/>
            <person name="Lukacs Z."/>
            <person name="Mihaltcheva S."/>
            <person name="Morgado L.N."/>
            <person name="Niskanen T."/>
            <person name="Noordeloos M.E."/>
            <person name="Ohm R.A."/>
            <person name="Ortiz-Santana B."/>
            <person name="Ovrebo C."/>
            <person name="Racz N."/>
            <person name="Riley R."/>
            <person name="Savchenko A."/>
            <person name="Shiryaev A."/>
            <person name="Soop K."/>
            <person name="Spirin V."/>
            <person name="Szebenyi C."/>
            <person name="Tomsovsky M."/>
            <person name="Tulloss R.E."/>
            <person name="Uehling J."/>
            <person name="Grigoriev I.V."/>
            <person name="Vagvolgyi C."/>
            <person name="Papp T."/>
            <person name="Martin F.M."/>
            <person name="Miettinen O."/>
            <person name="Hibbett D.S."/>
            <person name="Nagy L.G."/>
        </authorList>
    </citation>
    <scope>NUCLEOTIDE SEQUENCE [LARGE SCALE GENOMIC DNA]</scope>
    <source>
        <strain evidence="2 3">FP101781</strain>
    </source>
</reference>
<name>A0A4Y7STB2_COPMI</name>